<dbReference type="RefSeq" id="WP_013839145.1">
    <property type="nucleotide sequence ID" value="NC_015588.1"/>
</dbReference>
<dbReference type="InterPro" id="IPR036527">
    <property type="entry name" value="SCP2_sterol-bd_dom_sf"/>
</dbReference>
<evidence type="ECO:0000313" key="1">
    <source>
        <dbReference type="EMBL" id="AEG44754.1"/>
    </source>
</evidence>
<reference evidence="1 2" key="1">
    <citation type="submission" date="2011-05" db="EMBL/GenBank/DDBJ databases">
        <title>Complete sequence of Isoptericola variabilis 225.</title>
        <authorList>
            <consortium name="US DOE Joint Genome Institute"/>
            <person name="Lucas S."/>
            <person name="Han J."/>
            <person name="Lapidus A."/>
            <person name="Cheng J.-F."/>
            <person name="Goodwin L."/>
            <person name="Pitluck S."/>
            <person name="Peters L."/>
            <person name="Mikhailova N."/>
            <person name="Zeytun A."/>
            <person name="Han C."/>
            <person name="Tapia R."/>
            <person name="Land M."/>
            <person name="Hauser L."/>
            <person name="Kyrpides N."/>
            <person name="Ivanova N."/>
            <person name="Pagani I."/>
            <person name="Siebers A."/>
            <person name="Allgaier M."/>
            <person name="Thelen M."/>
            <person name="Hugenholtz P."/>
            <person name="Gladden J."/>
            <person name="Woyke T."/>
        </authorList>
    </citation>
    <scope>NUCLEOTIDE SEQUENCE [LARGE SCALE GENOMIC DNA]</scope>
    <source>
        <strain evidence="2">225</strain>
    </source>
</reference>
<protein>
    <submittedName>
        <fullName evidence="1">Uncharacterized protein</fullName>
    </submittedName>
</protein>
<name>F6FPM2_ISOV2</name>
<dbReference type="EMBL" id="CP002810">
    <property type="protein sequence ID" value="AEG44754.1"/>
    <property type="molecule type" value="Genomic_DNA"/>
</dbReference>
<dbReference type="HOGENOM" id="CLU_2770360_0_0_11"/>
<dbReference type="Gene3D" id="3.30.1050.10">
    <property type="entry name" value="SCP2 sterol-binding domain"/>
    <property type="match status" value="1"/>
</dbReference>
<organism evidence="2">
    <name type="scientific">Isoptericola variabilis (strain 225)</name>
    <dbReference type="NCBI Taxonomy" id="743718"/>
    <lineage>
        <taxon>Bacteria</taxon>
        <taxon>Bacillati</taxon>
        <taxon>Actinomycetota</taxon>
        <taxon>Actinomycetes</taxon>
        <taxon>Micrococcales</taxon>
        <taxon>Promicromonosporaceae</taxon>
        <taxon>Isoptericola</taxon>
    </lineage>
</organism>
<dbReference type="AlphaFoldDB" id="F6FPM2"/>
<proteinExistence type="predicted"/>
<dbReference type="STRING" id="743718.Isova_2018"/>
<gene>
    <name evidence="1" type="ordered locus">Isova_2018</name>
</gene>
<sequence>MRVVPDDVPPSDPAADRLTFTSAGIAQAYAGAQSCANLRLAGHLTGPTGDDALWDALWGGRQVHVRDYF</sequence>
<evidence type="ECO:0000313" key="2">
    <source>
        <dbReference type="Proteomes" id="UP000009236"/>
    </source>
</evidence>
<keyword evidence="2" id="KW-1185">Reference proteome</keyword>
<dbReference type="Proteomes" id="UP000009236">
    <property type="component" value="Chromosome"/>
</dbReference>
<accession>F6FPM2</accession>
<dbReference type="PROSITE" id="PS51257">
    <property type="entry name" value="PROKAR_LIPOPROTEIN"/>
    <property type="match status" value="1"/>
</dbReference>
<dbReference type="eggNOG" id="COG4552">
    <property type="taxonomic scope" value="Bacteria"/>
</dbReference>
<dbReference type="KEGG" id="iva:Isova_2018"/>